<accession>A0A0F9PM34</accession>
<organism evidence="1">
    <name type="scientific">marine sediment metagenome</name>
    <dbReference type="NCBI Taxonomy" id="412755"/>
    <lineage>
        <taxon>unclassified sequences</taxon>
        <taxon>metagenomes</taxon>
        <taxon>ecological metagenomes</taxon>
    </lineage>
</organism>
<proteinExistence type="predicted"/>
<evidence type="ECO:0000313" key="1">
    <source>
        <dbReference type="EMBL" id="KKN02106.1"/>
    </source>
</evidence>
<protein>
    <submittedName>
        <fullName evidence="1">Uncharacterized protein</fullName>
    </submittedName>
</protein>
<comment type="caution">
    <text evidence="1">The sequence shown here is derived from an EMBL/GenBank/DDBJ whole genome shotgun (WGS) entry which is preliminary data.</text>
</comment>
<dbReference type="AlphaFoldDB" id="A0A0F9PM34"/>
<reference evidence="1" key="1">
    <citation type="journal article" date="2015" name="Nature">
        <title>Complex archaea that bridge the gap between prokaryotes and eukaryotes.</title>
        <authorList>
            <person name="Spang A."/>
            <person name="Saw J.H."/>
            <person name="Jorgensen S.L."/>
            <person name="Zaremba-Niedzwiedzka K."/>
            <person name="Martijn J."/>
            <person name="Lind A.E."/>
            <person name="van Eijk R."/>
            <person name="Schleper C."/>
            <person name="Guy L."/>
            <person name="Ettema T.J."/>
        </authorList>
    </citation>
    <scope>NUCLEOTIDE SEQUENCE</scope>
</reference>
<dbReference type="EMBL" id="LAZR01005183">
    <property type="protein sequence ID" value="KKN02106.1"/>
    <property type="molecule type" value="Genomic_DNA"/>
</dbReference>
<name>A0A0F9PM34_9ZZZZ</name>
<gene>
    <name evidence="1" type="ORF">LCGC14_1121090</name>
</gene>
<sequence>MGWLQSVSDVTRDIPVEPVNDTYDWDAPFTLRIPAFFHSRACPHLVDPGIAVREAERVVRSRR</sequence>